<feature type="compositionally biased region" description="Polar residues" evidence="1">
    <location>
        <begin position="1"/>
        <end position="14"/>
    </location>
</feature>
<sequence>MHGGSESSKQSGVTATERVDAIGESLTDSGVQTNTDDSLTEGRQTQTRTELELHTQHEITSDGQDQSTRTLLPYQQAQQTLQPTISTHKSIERHSDTQPEPKSQTEPTVYPQPDTLTARNTAQQLPSQPINPNARPPTAPLPCTLYSPPSPSTIYSSSSESDSESCSSTGRSLPNNIPLPPTRLPSPVLLRPKTMNHGTFTKLRNANLEVLEVFKQLTRPERARIEDVSYWQKELLPEAERLFKEATKGVDCDEENGEESEDDDGETERERKEREAWVDDRGLDQRPITLEWEPDTTQLFKWRFRRIEVWVQKLELKGPKDLGGLEVKMPKGCSGSSVGQKKAYGTATGSGSSSPAAAGAGNGNDVRAETRTGTGRTAKVKVITTSPKTAAAPNNTPATTQEQWKHYNNVRPIVTVKTETEKKKRRRRPTRAEKGKGKAVDPVAATEGSGKGAEQGIVDMWAGEFGEITSEEGECSEEE</sequence>
<feature type="compositionally biased region" description="Basic and acidic residues" evidence="1">
    <location>
        <begin position="49"/>
        <end position="60"/>
    </location>
</feature>
<evidence type="ECO:0000313" key="3">
    <source>
        <dbReference type="Proteomes" id="UP000433876"/>
    </source>
</evidence>
<feature type="compositionally biased region" description="Low complexity" evidence="1">
    <location>
        <begin position="389"/>
        <end position="400"/>
    </location>
</feature>
<feature type="compositionally biased region" description="Basic and acidic residues" evidence="1">
    <location>
        <begin position="89"/>
        <end position="99"/>
    </location>
</feature>
<proteinExistence type="predicted"/>
<feature type="region of interest" description="Disordered" evidence="1">
    <location>
        <begin position="330"/>
        <end position="457"/>
    </location>
</feature>
<feature type="region of interest" description="Disordered" evidence="1">
    <location>
        <begin position="1"/>
        <end position="190"/>
    </location>
</feature>
<evidence type="ECO:0000256" key="1">
    <source>
        <dbReference type="SAM" id="MobiDB-lite"/>
    </source>
</evidence>
<feature type="compositionally biased region" description="Basic and acidic residues" evidence="1">
    <location>
        <begin position="430"/>
        <end position="439"/>
    </location>
</feature>
<dbReference type="VEuPathDB" id="FungiDB:SMAC_01998"/>
<feature type="compositionally biased region" description="Polar residues" evidence="1">
    <location>
        <begin position="114"/>
        <end position="131"/>
    </location>
</feature>
<evidence type="ECO:0000313" key="2">
    <source>
        <dbReference type="EMBL" id="KAA8631061.1"/>
    </source>
</evidence>
<feature type="compositionally biased region" description="Acidic residues" evidence="1">
    <location>
        <begin position="252"/>
        <end position="267"/>
    </location>
</feature>
<dbReference type="AlphaFoldDB" id="A0A8S8ZQU0"/>
<dbReference type="Proteomes" id="UP000433876">
    <property type="component" value="Unassembled WGS sequence"/>
</dbReference>
<feature type="compositionally biased region" description="Polar residues" evidence="1">
    <location>
        <begin position="61"/>
        <end position="88"/>
    </location>
</feature>
<name>A0A8S8ZQU0_SORMA</name>
<feature type="compositionally biased region" description="Polar residues" evidence="1">
    <location>
        <begin position="26"/>
        <end position="48"/>
    </location>
</feature>
<dbReference type="EMBL" id="NMPR01000087">
    <property type="protein sequence ID" value="KAA8631061.1"/>
    <property type="molecule type" value="Genomic_DNA"/>
</dbReference>
<reference evidence="2 3" key="1">
    <citation type="submission" date="2017-07" db="EMBL/GenBank/DDBJ databases">
        <title>Genome sequence of the Sordaria macrospora wild type strain R19027.</title>
        <authorList>
            <person name="Nowrousian M."/>
            <person name="Teichert I."/>
            <person name="Kueck U."/>
        </authorList>
    </citation>
    <scope>NUCLEOTIDE SEQUENCE [LARGE SCALE GENOMIC DNA]</scope>
    <source>
        <strain evidence="2 3">R19027</strain>
        <tissue evidence="2">Mycelium</tissue>
    </source>
</reference>
<feature type="compositionally biased region" description="Low complexity" evidence="1">
    <location>
        <begin position="343"/>
        <end position="359"/>
    </location>
</feature>
<gene>
    <name evidence="2" type="ORF">SMACR_01998</name>
</gene>
<comment type="caution">
    <text evidence="2">The sequence shown here is derived from an EMBL/GenBank/DDBJ whole genome shotgun (WGS) entry which is preliminary data.</text>
</comment>
<feature type="compositionally biased region" description="Basic and acidic residues" evidence="1">
    <location>
        <begin position="268"/>
        <end position="277"/>
    </location>
</feature>
<accession>A0A8S8ZQU0</accession>
<feature type="compositionally biased region" description="Low complexity" evidence="1">
    <location>
        <begin position="152"/>
        <end position="172"/>
    </location>
</feature>
<organism evidence="2 3">
    <name type="scientific">Sordaria macrospora</name>
    <dbReference type="NCBI Taxonomy" id="5147"/>
    <lineage>
        <taxon>Eukaryota</taxon>
        <taxon>Fungi</taxon>
        <taxon>Dikarya</taxon>
        <taxon>Ascomycota</taxon>
        <taxon>Pezizomycotina</taxon>
        <taxon>Sordariomycetes</taxon>
        <taxon>Sordariomycetidae</taxon>
        <taxon>Sordariales</taxon>
        <taxon>Sordariaceae</taxon>
        <taxon>Sordaria</taxon>
    </lineage>
</organism>
<feature type="region of interest" description="Disordered" evidence="1">
    <location>
        <begin position="246"/>
        <end position="277"/>
    </location>
</feature>
<protein>
    <submittedName>
        <fullName evidence="2">Uncharacterized protein</fullName>
    </submittedName>
</protein>